<keyword evidence="5" id="KW-1003">Cell membrane</keyword>
<sequence>MKFFKFNFFNLISTLIVIFVFVISGTVFLTLLGFVLYGLSRLLIFWHLGYFGYNKGFYQNLLYYGSYIVLGYFTMFTVEYLMDYFKKKLPQSPYFHGEIFHLISYSVTTVMFFFIVHIHYTYINIDYWVIMLIMAFLYVCKEVFYPDSENLNRNK</sequence>
<dbReference type="EMBL" id="RQTE01000147">
    <property type="protein sequence ID" value="RZI01727.1"/>
    <property type="molecule type" value="Genomic_DNA"/>
</dbReference>
<keyword evidence="4 9" id="KW-0813">Transport</keyword>
<evidence type="ECO:0000256" key="5">
    <source>
        <dbReference type="ARBA" id="ARBA00022475"/>
    </source>
</evidence>
<dbReference type="GeneID" id="93726039"/>
<dbReference type="RefSeq" id="WP_047130811.1">
    <property type="nucleotide sequence ID" value="NZ_CP015114.1"/>
</dbReference>
<accession>A0A143PES2</accession>
<evidence type="ECO:0000313" key="10">
    <source>
        <dbReference type="EMBL" id="QQS83953.1"/>
    </source>
</evidence>
<evidence type="ECO:0000256" key="7">
    <source>
        <dbReference type="ARBA" id="ARBA00022989"/>
    </source>
</evidence>
<comment type="function">
    <text evidence="9">Involved in multidrug efflux.</text>
</comment>
<proteinExistence type="inferred from homology"/>
<feature type="transmembrane region" description="Helical" evidence="9">
    <location>
        <begin position="125"/>
        <end position="145"/>
    </location>
</feature>
<protein>
    <recommendedName>
        <fullName evidence="3 9">Multidrug resistance efflux pump SepA</fullName>
    </recommendedName>
    <alternativeName>
        <fullName evidence="9">Antiseptic resistance protein SepA</fullName>
    </alternativeName>
</protein>
<dbReference type="Proteomes" id="UP000595942">
    <property type="component" value="Chromosome"/>
</dbReference>
<evidence type="ECO:0000313" key="13">
    <source>
        <dbReference type="Proteomes" id="UP000595942"/>
    </source>
</evidence>
<name>A0A143PES2_9STAP</name>
<gene>
    <name evidence="9" type="primary">sepA</name>
    <name evidence="11" type="ORF">EIG99_08070</name>
    <name evidence="10" type="ORF">I6J05_06685</name>
</gene>
<reference evidence="11 12" key="1">
    <citation type="submission" date="2018-11" db="EMBL/GenBank/DDBJ databases">
        <title>Genomic profiling of Staphylococcus species from a Poultry farm system in KwaZulu-Natal, South Africa.</title>
        <authorList>
            <person name="Amoako D.G."/>
            <person name="Somboro A.M."/>
            <person name="Abia A.L.K."/>
            <person name="Bester L.A."/>
            <person name="Essack S.Y."/>
        </authorList>
    </citation>
    <scope>NUCLEOTIDE SEQUENCE [LARGE SCALE GENOMIC DNA]</scope>
    <source>
        <strain evidence="11 12">SA11</strain>
    </source>
</reference>
<keyword evidence="13" id="KW-1185">Reference proteome</keyword>
<dbReference type="InterPro" id="IPR031396">
    <property type="entry name" value="SepA"/>
</dbReference>
<keyword evidence="8 9" id="KW-0472">Membrane</keyword>
<dbReference type="KEGG" id="scv:A4G25_11780"/>
<evidence type="ECO:0000256" key="4">
    <source>
        <dbReference type="ARBA" id="ARBA00022448"/>
    </source>
</evidence>
<comment type="subcellular location">
    <subcellularLocation>
        <location evidence="1 9">Cell membrane</location>
        <topology evidence="1 9">Multi-pass membrane protein</topology>
    </subcellularLocation>
</comment>
<dbReference type="OrthoDB" id="2417783at2"/>
<dbReference type="Pfam" id="PF17080">
    <property type="entry name" value="SepA"/>
    <property type="match status" value="1"/>
</dbReference>
<reference evidence="10 13" key="2">
    <citation type="submission" date="2021-01" db="EMBL/GenBank/DDBJ databases">
        <title>FDA dAtabase for Regulatory Grade micrObial Sequences (FDA-ARGOS): Supporting development and validation of Infectious Disease Dx tests.</title>
        <authorList>
            <person name="Sproer C."/>
            <person name="Gronow S."/>
            <person name="Severitt S."/>
            <person name="Schroder I."/>
            <person name="Tallon L."/>
            <person name="Sadzewicz L."/>
            <person name="Zhao X."/>
            <person name="Boylan J."/>
            <person name="Ott S."/>
            <person name="Bowen H."/>
            <person name="Vavikolanu K."/>
            <person name="Mehta A."/>
            <person name="Aluvathingal J."/>
            <person name="Nadendla S."/>
            <person name="Lowell S."/>
            <person name="Myers T."/>
            <person name="Yan Y."/>
            <person name="Sichtig H."/>
        </authorList>
    </citation>
    <scope>NUCLEOTIDE SEQUENCE [LARGE SCALE GENOMIC DNA]</scope>
    <source>
        <strain evidence="10 13">FDAARGOS_1148</strain>
    </source>
</reference>
<evidence type="ECO:0000256" key="9">
    <source>
        <dbReference type="RuleBase" id="RU362138"/>
    </source>
</evidence>
<keyword evidence="6 9" id="KW-0812">Transmembrane</keyword>
<evidence type="ECO:0000256" key="8">
    <source>
        <dbReference type="ARBA" id="ARBA00023136"/>
    </source>
</evidence>
<feature type="transmembrane region" description="Helical" evidence="9">
    <location>
        <begin position="99"/>
        <end position="119"/>
    </location>
</feature>
<evidence type="ECO:0000313" key="12">
    <source>
        <dbReference type="Proteomes" id="UP000293854"/>
    </source>
</evidence>
<dbReference type="GO" id="GO:0005886">
    <property type="term" value="C:plasma membrane"/>
    <property type="evidence" value="ECO:0007669"/>
    <property type="project" value="UniProtKB-SubCell"/>
</dbReference>
<keyword evidence="7 9" id="KW-1133">Transmembrane helix</keyword>
<dbReference type="AlphaFoldDB" id="A0A143PES2"/>
<evidence type="ECO:0000313" key="11">
    <source>
        <dbReference type="EMBL" id="RZI01727.1"/>
    </source>
</evidence>
<evidence type="ECO:0000256" key="2">
    <source>
        <dbReference type="ARBA" id="ARBA00006238"/>
    </source>
</evidence>
<organism evidence="11 12">
    <name type="scientific">Staphylococcus condimenti</name>
    <dbReference type="NCBI Taxonomy" id="70255"/>
    <lineage>
        <taxon>Bacteria</taxon>
        <taxon>Bacillati</taxon>
        <taxon>Bacillota</taxon>
        <taxon>Bacilli</taxon>
        <taxon>Bacillales</taxon>
        <taxon>Staphylococcaceae</taxon>
        <taxon>Staphylococcus</taxon>
    </lineage>
</organism>
<comment type="similarity">
    <text evidence="2 9">Belongs to the multidrug resistance efflux pump SepA family.</text>
</comment>
<evidence type="ECO:0000256" key="3">
    <source>
        <dbReference type="ARBA" id="ARBA00016025"/>
    </source>
</evidence>
<evidence type="ECO:0000256" key="6">
    <source>
        <dbReference type="ARBA" id="ARBA00022692"/>
    </source>
</evidence>
<dbReference type="EMBL" id="CP068073">
    <property type="protein sequence ID" value="QQS83953.1"/>
    <property type="molecule type" value="Genomic_DNA"/>
</dbReference>
<feature type="transmembrane region" description="Helical" evidence="9">
    <location>
        <begin position="57"/>
        <end position="78"/>
    </location>
</feature>
<feature type="transmembrane region" description="Helical" evidence="9">
    <location>
        <begin position="12"/>
        <end position="37"/>
    </location>
</feature>
<dbReference type="Proteomes" id="UP000293854">
    <property type="component" value="Unassembled WGS sequence"/>
</dbReference>
<evidence type="ECO:0000256" key="1">
    <source>
        <dbReference type="ARBA" id="ARBA00004651"/>
    </source>
</evidence>